<accession>A0A8J5GWH4</accession>
<dbReference type="OrthoDB" id="1933116at2759"/>
<sequence>MDEFASSPRRVRRCVLPDEEDYLSGLSDELLHHILSFLPTRDSIRTSLLARRWRRVWTSVPAIDFSYTNEIINPDTVGRFLSARSDSHSVSRLRLPGLGLQRIQSPIRNLLDYAKSHGTQDATLHCFSLDPSLLDDLLHWPSLASLNLKALGCQNCTLAFNSIALSNLRTLFLRLGEAAIPNETLAKLLSGCPLLEELKLNAEYPQHETIQIEAPNLLRLTVIPTPKKLQINCQKLVYLKLLPNLNLMHLHVEAPSLTSVRLYQIWLFGKFTQTLFNVIMTAVVVIVLDTCRSGFPKFLKQRKGFPIFHKLLQLEIKMYVTKKFSLDVVFDLLQCTPKLQSLVLILIEYKKRLRDEDFSEGESSSSLENLERIRSALIKKLSKTVQVAVNIMFEGESEGEVRCNGELFVI</sequence>
<dbReference type="EMBL" id="JACMSC010000008">
    <property type="protein sequence ID" value="KAG6512948.1"/>
    <property type="molecule type" value="Genomic_DNA"/>
</dbReference>
<comment type="caution">
    <text evidence="2">The sequence shown here is derived from an EMBL/GenBank/DDBJ whole genome shotgun (WGS) entry which is preliminary data.</text>
</comment>
<evidence type="ECO:0000313" key="2">
    <source>
        <dbReference type="EMBL" id="KAG6512948.1"/>
    </source>
</evidence>
<dbReference type="InterPro" id="IPR053781">
    <property type="entry name" value="F-box_AtFBL13-like"/>
</dbReference>
<name>A0A8J5GWH4_ZINOF</name>
<dbReference type="CDD" id="cd22160">
    <property type="entry name" value="F-box_AtFBL13-like"/>
    <property type="match status" value="1"/>
</dbReference>
<dbReference type="Pfam" id="PF00646">
    <property type="entry name" value="F-box"/>
    <property type="match status" value="1"/>
</dbReference>
<dbReference type="PROSITE" id="PS50181">
    <property type="entry name" value="FBOX"/>
    <property type="match status" value="1"/>
</dbReference>
<protein>
    <recommendedName>
        <fullName evidence="1">F-box domain-containing protein</fullName>
    </recommendedName>
</protein>
<dbReference type="Pfam" id="PF24758">
    <property type="entry name" value="LRR_At5g56370"/>
    <property type="match status" value="1"/>
</dbReference>
<dbReference type="AlphaFoldDB" id="A0A8J5GWH4"/>
<reference evidence="2 3" key="1">
    <citation type="submission" date="2020-08" db="EMBL/GenBank/DDBJ databases">
        <title>Plant Genome Project.</title>
        <authorList>
            <person name="Zhang R.-G."/>
        </authorList>
    </citation>
    <scope>NUCLEOTIDE SEQUENCE [LARGE SCALE GENOMIC DNA]</scope>
    <source>
        <tissue evidence="2">Rhizome</tissue>
    </source>
</reference>
<dbReference type="PANTHER" id="PTHR34223">
    <property type="entry name" value="OS11G0201299 PROTEIN"/>
    <property type="match status" value="1"/>
</dbReference>
<keyword evidence="3" id="KW-1185">Reference proteome</keyword>
<evidence type="ECO:0000259" key="1">
    <source>
        <dbReference type="PROSITE" id="PS50181"/>
    </source>
</evidence>
<dbReference type="InterPro" id="IPR055411">
    <property type="entry name" value="LRR_FXL15/At3g58940/PEG3-like"/>
</dbReference>
<evidence type="ECO:0000313" key="3">
    <source>
        <dbReference type="Proteomes" id="UP000734854"/>
    </source>
</evidence>
<proteinExistence type="predicted"/>
<organism evidence="2 3">
    <name type="scientific">Zingiber officinale</name>
    <name type="common">Ginger</name>
    <name type="synonym">Amomum zingiber</name>
    <dbReference type="NCBI Taxonomy" id="94328"/>
    <lineage>
        <taxon>Eukaryota</taxon>
        <taxon>Viridiplantae</taxon>
        <taxon>Streptophyta</taxon>
        <taxon>Embryophyta</taxon>
        <taxon>Tracheophyta</taxon>
        <taxon>Spermatophyta</taxon>
        <taxon>Magnoliopsida</taxon>
        <taxon>Liliopsida</taxon>
        <taxon>Zingiberales</taxon>
        <taxon>Zingiberaceae</taxon>
        <taxon>Zingiber</taxon>
    </lineage>
</organism>
<gene>
    <name evidence="2" type="ORF">ZIOFF_031087</name>
</gene>
<dbReference type="InterPro" id="IPR001810">
    <property type="entry name" value="F-box_dom"/>
</dbReference>
<dbReference type="PANTHER" id="PTHR34223:SF51">
    <property type="entry name" value="OS06G0556300 PROTEIN"/>
    <property type="match status" value="1"/>
</dbReference>
<dbReference type="Proteomes" id="UP000734854">
    <property type="component" value="Unassembled WGS sequence"/>
</dbReference>
<dbReference type="InterPro" id="IPR053197">
    <property type="entry name" value="F-box_SCFL_complex_component"/>
</dbReference>
<feature type="domain" description="F-box" evidence="1">
    <location>
        <begin position="20"/>
        <end position="70"/>
    </location>
</feature>
<dbReference type="SMART" id="SM00256">
    <property type="entry name" value="FBOX"/>
    <property type="match status" value="1"/>
</dbReference>